<keyword evidence="5 6" id="KW-0961">Cell wall biogenesis/degradation</keyword>
<evidence type="ECO:0000313" key="9">
    <source>
        <dbReference type="EMBL" id="AMK12408.1"/>
    </source>
</evidence>
<dbReference type="InterPro" id="IPR039247">
    <property type="entry name" value="KhpB"/>
</dbReference>
<dbReference type="GO" id="GO:0009252">
    <property type="term" value="P:peptidoglycan biosynthetic process"/>
    <property type="evidence" value="ECO:0007669"/>
    <property type="project" value="UniProtKB-UniRule"/>
</dbReference>
<dbReference type="InterPro" id="IPR015946">
    <property type="entry name" value="KH_dom-like_a/b"/>
</dbReference>
<dbReference type="EMBL" id="SOBK01000002">
    <property type="protein sequence ID" value="TDT90706.1"/>
    <property type="molecule type" value="Genomic_DNA"/>
</dbReference>
<dbReference type="CDD" id="cd02644">
    <property type="entry name" value="R3H_jag"/>
    <property type="match status" value="1"/>
</dbReference>
<sequence>MNDFKEFQGKDLDEAIESACDYFNLQRDRLEIEILAGGSSGIFGIMGVKKARVQARPRAQVNASDILNGKEEKPARKPREQKPKRESKPKVEEATAAPVEAEIEEEYEEDLDRQPSFDDAPAEEEPNGNLIVEEVYNDVNGNVDRPEPAEEAPKSARKPRDKKPRPPKAEKKPRERKPRDKKPREPREPREVVEEREERPRADMSEFDPVLLENTVSEVMTTILTPIVGETTLEITLESDRVKVFINDEENSGLIIGREGQTLSSIQYLVNRLVSRKMEGSVRIQVDTGDYRERQDDKLRQIAWHLAEKADSLGRTQSTKPLSSYHRRVIHLALQENETVFTRSKGDGPMKRVLIVPKSRKNGGRSRY</sequence>
<feature type="compositionally biased region" description="Basic and acidic residues" evidence="7">
    <location>
        <begin position="144"/>
        <end position="154"/>
    </location>
</feature>
<feature type="compositionally biased region" description="Basic residues" evidence="7">
    <location>
        <begin position="155"/>
        <end position="166"/>
    </location>
</feature>
<dbReference type="Proteomes" id="UP000295506">
    <property type="component" value="Unassembled WGS sequence"/>
</dbReference>
<dbReference type="HAMAP" id="MF_00867">
    <property type="entry name" value="KhpB"/>
    <property type="match status" value="1"/>
</dbReference>
<gene>
    <name evidence="6" type="primary">khpB</name>
    <name evidence="6" type="synonym">eloR</name>
    <name evidence="9" type="ORF">AWY79_15520</name>
    <name evidence="10" type="ORF">EDC59_102136</name>
</gene>
<feature type="compositionally biased region" description="Basic and acidic residues" evidence="7">
    <location>
        <begin position="182"/>
        <end position="204"/>
    </location>
</feature>
<proteinExistence type="inferred from homology"/>
<dbReference type="EMBL" id="CP014206">
    <property type="protein sequence ID" value="AMK12408.1"/>
    <property type="molecule type" value="Genomic_DNA"/>
</dbReference>
<dbReference type="OrthoDB" id="9794483at2"/>
<dbReference type="InterPro" id="IPR038008">
    <property type="entry name" value="Jag_KH"/>
</dbReference>
<name>A0A126QRL9_9BACT</name>
<keyword evidence="4 6" id="KW-0143">Chaperone</keyword>
<reference evidence="10 12" key="2">
    <citation type="submission" date="2019-03" db="EMBL/GenBank/DDBJ databases">
        <title>Genomic Encyclopedia of Type Strains, Phase IV (KMG-IV): sequencing the most valuable type-strain genomes for metagenomic binning, comparative biology and taxonomic classification.</title>
        <authorList>
            <person name="Goeker M."/>
        </authorList>
    </citation>
    <scope>NUCLEOTIDE SEQUENCE [LARGE SCALE GENOMIC DNA]</scope>
    <source>
        <strain evidence="10 12">DSM 101483</strain>
    </source>
</reference>
<comment type="domain">
    <text evidence="6">Has an N-terminal Jag-N domain and 2 RNA-binding domains (KH and R3H).</text>
</comment>
<comment type="function">
    <text evidence="6">A probable RNA chaperone. Forms a complex with KhpA which binds to cellular RNA and controls its expression. Plays a role in peptidoglycan (PG) homeostasis and cell length regulation.</text>
</comment>
<organism evidence="10 12">
    <name type="scientific">Pseudodesulfovibrio indicus</name>
    <dbReference type="NCBI Taxonomy" id="1716143"/>
    <lineage>
        <taxon>Bacteria</taxon>
        <taxon>Pseudomonadati</taxon>
        <taxon>Thermodesulfobacteriota</taxon>
        <taxon>Desulfovibrionia</taxon>
        <taxon>Desulfovibrionales</taxon>
        <taxon>Desulfovibrionaceae</taxon>
    </lineage>
</organism>
<dbReference type="RefSeq" id="WP_066805946.1">
    <property type="nucleotide sequence ID" value="NZ_CP014206.1"/>
</dbReference>
<dbReference type="InterPro" id="IPR038247">
    <property type="entry name" value="Jag_N_dom_sf"/>
</dbReference>
<protein>
    <recommendedName>
        <fullName evidence="6">RNA-binding protein KhpB</fullName>
    </recommendedName>
    <alternativeName>
        <fullName evidence="6">RNA-binding protein EloR</fullName>
    </alternativeName>
</protein>
<dbReference type="CDD" id="cd02414">
    <property type="entry name" value="KH-II_Jag"/>
    <property type="match status" value="1"/>
</dbReference>
<evidence type="ECO:0000256" key="2">
    <source>
        <dbReference type="ARBA" id="ARBA00022884"/>
    </source>
</evidence>
<dbReference type="KEGG" id="dej:AWY79_15520"/>
<dbReference type="PROSITE" id="PS51061">
    <property type="entry name" value="R3H"/>
    <property type="match status" value="1"/>
</dbReference>
<dbReference type="AlphaFoldDB" id="A0A126QRL9"/>
<dbReference type="GO" id="GO:0003723">
    <property type="term" value="F:RNA binding"/>
    <property type="evidence" value="ECO:0007669"/>
    <property type="project" value="UniProtKB-UniRule"/>
</dbReference>
<dbReference type="InterPro" id="IPR034079">
    <property type="entry name" value="R3H_KhpB"/>
</dbReference>
<keyword evidence="9" id="KW-0238">DNA-binding</keyword>
<dbReference type="GO" id="GO:0071555">
    <property type="term" value="P:cell wall organization"/>
    <property type="evidence" value="ECO:0007669"/>
    <property type="project" value="UniProtKB-KW"/>
</dbReference>
<dbReference type="PANTHER" id="PTHR35800">
    <property type="entry name" value="PROTEIN JAG"/>
    <property type="match status" value="1"/>
</dbReference>
<dbReference type="PANTHER" id="PTHR35800:SF1">
    <property type="entry name" value="RNA-BINDING PROTEIN KHPB"/>
    <property type="match status" value="1"/>
</dbReference>
<reference evidence="9 11" key="1">
    <citation type="journal article" date="2016" name="Front. Microbiol.">
        <title>Genome Sequence of the Piezophilic, Mesophilic Sulfate-Reducing Bacterium Desulfovibrio indicus J2T.</title>
        <authorList>
            <person name="Cao J."/>
            <person name="Maignien L."/>
            <person name="Shao Z."/>
            <person name="Alain K."/>
            <person name="Jebbar M."/>
        </authorList>
    </citation>
    <scope>NUCLEOTIDE SEQUENCE [LARGE SCALE GENOMIC DNA]</scope>
    <source>
        <strain evidence="9 11">J2</strain>
    </source>
</reference>
<evidence type="ECO:0000256" key="4">
    <source>
        <dbReference type="ARBA" id="ARBA00023186"/>
    </source>
</evidence>
<dbReference type="GO" id="GO:0003677">
    <property type="term" value="F:DNA binding"/>
    <property type="evidence" value="ECO:0007669"/>
    <property type="project" value="UniProtKB-KW"/>
</dbReference>
<feature type="region of interest" description="Disordered" evidence="7">
    <location>
        <begin position="54"/>
        <end position="206"/>
    </location>
</feature>
<keyword evidence="11" id="KW-1185">Reference proteome</keyword>
<evidence type="ECO:0000313" key="10">
    <source>
        <dbReference type="EMBL" id="TDT90706.1"/>
    </source>
</evidence>
<evidence type="ECO:0000256" key="6">
    <source>
        <dbReference type="HAMAP-Rule" id="MF_00867"/>
    </source>
</evidence>
<dbReference type="InterPro" id="IPR036867">
    <property type="entry name" value="R3H_dom_sf"/>
</dbReference>
<feature type="region of interest" description="Jag_N domain" evidence="6">
    <location>
        <begin position="6"/>
        <end position="56"/>
    </location>
</feature>
<dbReference type="Pfam" id="PF01424">
    <property type="entry name" value="R3H"/>
    <property type="match status" value="1"/>
</dbReference>
<evidence type="ECO:0000256" key="1">
    <source>
        <dbReference type="ARBA" id="ARBA00022490"/>
    </source>
</evidence>
<comment type="subcellular location">
    <subcellularLocation>
        <location evidence="6">Cytoplasm</location>
    </subcellularLocation>
</comment>
<keyword evidence="3 6" id="KW-0133">Cell shape</keyword>
<evidence type="ECO:0000256" key="5">
    <source>
        <dbReference type="ARBA" id="ARBA00023316"/>
    </source>
</evidence>
<dbReference type="Gene3D" id="3.30.30.80">
    <property type="entry name" value="probable RNA-binding protein from clostridium symbiosum atcc 14940"/>
    <property type="match status" value="1"/>
</dbReference>
<comment type="subunit">
    <text evidence="6">Forms a complex with KhpA.</text>
</comment>
<dbReference type="InterPro" id="IPR032782">
    <property type="entry name" value="KhpB_N"/>
</dbReference>
<dbReference type="Gene3D" id="3.30.300.20">
    <property type="match status" value="1"/>
</dbReference>
<dbReference type="SUPFAM" id="SSF82708">
    <property type="entry name" value="R3H domain"/>
    <property type="match status" value="1"/>
</dbReference>
<dbReference type="InterPro" id="IPR001374">
    <property type="entry name" value="R3H_dom"/>
</dbReference>
<evidence type="ECO:0000256" key="7">
    <source>
        <dbReference type="SAM" id="MobiDB-lite"/>
    </source>
</evidence>
<dbReference type="GO" id="GO:0008360">
    <property type="term" value="P:regulation of cell shape"/>
    <property type="evidence" value="ECO:0007669"/>
    <property type="project" value="UniProtKB-KW"/>
</dbReference>
<feature type="compositionally biased region" description="Basic and acidic residues" evidence="7">
    <location>
        <begin position="68"/>
        <end position="93"/>
    </location>
</feature>
<dbReference type="Gene3D" id="3.30.1370.50">
    <property type="entry name" value="R3H-like domain"/>
    <property type="match status" value="1"/>
</dbReference>
<evidence type="ECO:0000256" key="3">
    <source>
        <dbReference type="ARBA" id="ARBA00022960"/>
    </source>
</evidence>
<evidence type="ECO:0000259" key="8">
    <source>
        <dbReference type="PROSITE" id="PS51061"/>
    </source>
</evidence>
<keyword evidence="1 6" id="KW-0963">Cytoplasm</keyword>
<comment type="similarity">
    <text evidence="6">Belongs to the KhpB RNA-binding protein family.</text>
</comment>
<evidence type="ECO:0000313" key="11">
    <source>
        <dbReference type="Proteomes" id="UP000055611"/>
    </source>
</evidence>
<keyword evidence="2 6" id="KW-0694">RNA-binding</keyword>
<dbReference type="Proteomes" id="UP000055611">
    <property type="component" value="Chromosome"/>
</dbReference>
<feature type="domain" description="R3H" evidence="8">
    <location>
        <begin position="293"/>
        <end position="359"/>
    </location>
</feature>
<dbReference type="SMART" id="SM00393">
    <property type="entry name" value="R3H"/>
    <property type="match status" value="1"/>
</dbReference>
<dbReference type="Pfam" id="PF14804">
    <property type="entry name" value="Jag_N"/>
    <property type="match status" value="1"/>
</dbReference>
<evidence type="ECO:0000313" key="12">
    <source>
        <dbReference type="Proteomes" id="UP000295506"/>
    </source>
</evidence>
<dbReference type="SMART" id="SM01245">
    <property type="entry name" value="Jag_N"/>
    <property type="match status" value="1"/>
</dbReference>
<dbReference type="GO" id="GO:0005737">
    <property type="term" value="C:cytoplasm"/>
    <property type="evidence" value="ECO:0007669"/>
    <property type="project" value="UniProtKB-SubCell"/>
</dbReference>
<feature type="compositionally biased region" description="Acidic residues" evidence="7">
    <location>
        <begin position="101"/>
        <end position="111"/>
    </location>
</feature>
<dbReference type="Pfam" id="PF13083">
    <property type="entry name" value="KH_KhpA-B"/>
    <property type="match status" value="1"/>
</dbReference>
<accession>A0A126QRL9</accession>